<dbReference type="Pfam" id="PF00375">
    <property type="entry name" value="SDF"/>
    <property type="match status" value="1"/>
</dbReference>
<dbReference type="Proteomes" id="UP001565219">
    <property type="component" value="Unassembled WGS sequence"/>
</dbReference>
<keyword evidence="4 7" id="KW-0812">Transmembrane</keyword>
<protein>
    <submittedName>
        <fullName evidence="8">Dicarboxylate/amino acid:cation symporter</fullName>
    </submittedName>
</protein>
<evidence type="ECO:0000256" key="2">
    <source>
        <dbReference type="ARBA" id="ARBA00022448"/>
    </source>
</evidence>
<feature type="transmembrane region" description="Helical" evidence="7">
    <location>
        <begin position="347"/>
        <end position="372"/>
    </location>
</feature>
<dbReference type="RefSeq" id="WP_024726696.1">
    <property type="nucleotide sequence ID" value="NZ_BAABXW010000002.1"/>
</dbReference>
<keyword evidence="9" id="KW-1185">Reference proteome</keyword>
<organism evidence="8 9">
    <name type="scientific">Anaerostipes hominis</name>
    <name type="common">ex Lee et al. 2021</name>
    <dbReference type="NCBI Taxonomy" id="2025494"/>
    <lineage>
        <taxon>Bacteria</taxon>
        <taxon>Bacillati</taxon>
        <taxon>Bacillota</taxon>
        <taxon>Clostridia</taxon>
        <taxon>Lachnospirales</taxon>
        <taxon>Lachnospiraceae</taxon>
        <taxon>Anaerostipes</taxon>
    </lineage>
</organism>
<keyword evidence="3" id="KW-1003">Cell membrane</keyword>
<evidence type="ECO:0000313" key="8">
    <source>
        <dbReference type="EMBL" id="MEY8632138.1"/>
    </source>
</evidence>
<evidence type="ECO:0000256" key="7">
    <source>
        <dbReference type="SAM" id="Phobius"/>
    </source>
</evidence>
<dbReference type="PRINTS" id="PR00173">
    <property type="entry name" value="EDTRNSPORT"/>
</dbReference>
<dbReference type="PANTHER" id="PTHR42865:SF7">
    <property type="entry name" value="PROTON_GLUTAMATE-ASPARTATE SYMPORTER"/>
    <property type="match status" value="1"/>
</dbReference>
<feature type="transmembrane region" description="Helical" evidence="7">
    <location>
        <begin position="379"/>
        <end position="398"/>
    </location>
</feature>
<keyword evidence="5 7" id="KW-1133">Transmembrane helix</keyword>
<feature type="transmembrane region" description="Helical" evidence="7">
    <location>
        <begin position="12"/>
        <end position="33"/>
    </location>
</feature>
<feature type="transmembrane region" description="Helical" evidence="7">
    <location>
        <begin position="253"/>
        <end position="278"/>
    </location>
</feature>
<evidence type="ECO:0000313" key="9">
    <source>
        <dbReference type="Proteomes" id="UP001565219"/>
    </source>
</evidence>
<evidence type="ECO:0000256" key="3">
    <source>
        <dbReference type="ARBA" id="ARBA00022475"/>
    </source>
</evidence>
<gene>
    <name evidence="8" type="ORF">AALG99_01135</name>
</gene>
<feature type="transmembrane region" description="Helical" evidence="7">
    <location>
        <begin position="219"/>
        <end position="241"/>
    </location>
</feature>
<comment type="subcellular location">
    <subcellularLocation>
        <location evidence="1">Cell membrane</location>
        <topology evidence="1">Multi-pass membrane protein</topology>
    </subcellularLocation>
</comment>
<dbReference type="Gene3D" id="1.10.3860.10">
    <property type="entry name" value="Sodium:dicarboxylate symporter"/>
    <property type="match status" value="1"/>
</dbReference>
<dbReference type="EMBL" id="JBCLTR010000001">
    <property type="protein sequence ID" value="MEY8632138.1"/>
    <property type="molecule type" value="Genomic_DNA"/>
</dbReference>
<proteinExistence type="predicted"/>
<evidence type="ECO:0000256" key="1">
    <source>
        <dbReference type="ARBA" id="ARBA00004651"/>
    </source>
</evidence>
<evidence type="ECO:0000256" key="5">
    <source>
        <dbReference type="ARBA" id="ARBA00022989"/>
    </source>
</evidence>
<evidence type="ECO:0000256" key="6">
    <source>
        <dbReference type="ARBA" id="ARBA00023136"/>
    </source>
</evidence>
<keyword evidence="6 7" id="KW-0472">Membrane</keyword>
<evidence type="ECO:0000256" key="4">
    <source>
        <dbReference type="ARBA" id="ARBA00022692"/>
    </source>
</evidence>
<name>A0ABV4DC55_9FIRM</name>
<dbReference type="PANTHER" id="PTHR42865">
    <property type="entry name" value="PROTON/GLUTAMATE-ASPARTATE SYMPORTER"/>
    <property type="match status" value="1"/>
</dbReference>
<accession>A0ABV4DC55</accession>
<feature type="transmembrane region" description="Helical" evidence="7">
    <location>
        <begin position="68"/>
        <end position="92"/>
    </location>
</feature>
<reference evidence="8 9" key="1">
    <citation type="submission" date="2024-03" db="EMBL/GenBank/DDBJ databases">
        <title>Mouse gut bacterial collection (mGBC) of GemPharmatech.</title>
        <authorList>
            <person name="He Y."/>
            <person name="Dong L."/>
            <person name="Wu D."/>
            <person name="Gao X."/>
            <person name="Lin Z."/>
        </authorList>
    </citation>
    <scope>NUCLEOTIDE SEQUENCE [LARGE SCALE GENOMIC DNA]</scope>
    <source>
        <strain evidence="8 9">32-10</strain>
    </source>
</reference>
<keyword evidence="2" id="KW-0813">Transport</keyword>
<dbReference type="SUPFAM" id="SSF118215">
    <property type="entry name" value="Proton glutamate symport protein"/>
    <property type="match status" value="1"/>
</dbReference>
<feature type="transmembrane region" description="Helical" evidence="7">
    <location>
        <begin position="181"/>
        <end position="199"/>
    </location>
</feature>
<sequence length="450" mass="48981">MGKRQDRKPMSIMKKMAIALFGGIGVGILFLLLREYLNANGMGQVWDIINKIFFNDITKDDGFKSIGIFYIISQLFMNGLQLAIVPLVLVSLSLSLCSMTNPRKLGEIFGKTLFCFISFYVVGAFLGGCFAYMVKTLGWFSVQLPTADTSNLATMDSYNPLTTIVNAVPNNIFSVFTTNTSILAVVVIAVIIGLTMNALRKQSEPVKKVLESLNEMIRVYMEFLINKISPIAIFCMISRTFATYGVEYLRPALAWIVSTIFICILLVFTIYPLGVWFTTGLNPLTFIRKVLKVGLFAAATQSSAATLPLNKKTCVEELGCSEEISNFVLPTGMTINMNGTTVMHMMAITFIATSAGLDVTPAHLVLAAFLSISTSMGTPAIPVAGTTMVFAVLNGLGFNSELCMIGYALVLAMNYPPGMAVITLNVVGDAAANVIINSKEKELNKEIYNS</sequence>
<dbReference type="InterPro" id="IPR001991">
    <property type="entry name" value="Na-dicarboxylate_symporter"/>
</dbReference>
<feature type="transmembrane region" description="Helical" evidence="7">
    <location>
        <begin position="113"/>
        <end position="134"/>
    </location>
</feature>
<comment type="caution">
    <text evidence="8">The sequence shown here is derived from an EMBL/GenBank/DDBJ whole genome shotgun (WGS) entry which is preliminary data.</text>
</comment>
<dbReference type="InterPro" id="IPR036458">
    <property type="entry name" value="Na:dicarbo_symporter_sf"/>
</dbReference>